<organism evidence="2 3">
    <name type="scientific">Paraphaeosphaeria sporulosa</name>
    <dbReference type="NCBI Taxonomy" id="1460663"/>
    <lineage>
        <taxon>Eukaryota</taxon>
        <taxon>Fungi</taxon>
        <taxon>Dikarya</taxon>
        <taxon>Ascomycota</taxon>
        <taxon>Pezizomycotina</taxon>
        <taxon>Dothideomycetes</taxon>
        <taxon>Pleosporomycetidae</taxon>
        <taxon>Pleosporales</taxon>
        <taxon>Massarineae</taxon>
        <taxon>Didymosphaeriaceae</taxon>
        <taxon>Paraphaeosphaeria</taxon>
    </lineage>
</organism>
<dbReference type="InterPro" id="IPR017956">
    <property type="entry name" value="AT_hook_DNA-bd_motif"/>
</dbReference>
<feature type="region of interest" description="Disordered" evidence="1">
    <location>
        <begin position="959"/>
        <end position="988"/>
    </location>
</feature>
<feature type="compositionally biased region" description="Polar residues" evidence="1">
    <location>
        <begin position="759"/>
        <end position="769"/>
    </location>
</feature>
<feature type="compositionally biased region" description="Low complexity" evidence="1">
    <location>
        <begin position="814"/>
        <end position="824"/>
    </location>
</feature>
<accession>A0A177CWE3</accession>
<dbReference type="Proteomes" id="UP000077069">
    <property type="component" value="Unassembled WGS sequence"/>
</dbReference>
<feature type="region of interest" description="Disordered" evidence="1">
    <location>
        <begin position="672"/>
        <end position="711"/>
    </location>
</feature>
<dbReference type="RefSeq" id="XP_018042198.1">
    <property type="nucleotide sequence ID" value="XM_018181697.1"/>
</dbReference>
<feature type="region of interest" description="Disordered" evidence="1">
    <location>
        <begin position="409"/>
        <end position="494"/>
    </location>
</feature>
<feature type="compositionally biased region" description="Polar residues" evidence="1">
    <location>
        <begin position="271"/>
        <end position="286"/>
    </location>
</feature>
<feature type="compositionally biased region" description="Polar residues" evidence="1">
    <location>
        <begin position="56"/>
        <end position="66"/>
    </location>
</feature>
<name>A0A177CWE3_9PLEO</name>
<feature type="compositionally biased region" description="Polar residues" evidence="1">
    <location>
        <begin position="38"/>
        <end position="48"/>
    </location>
</feature>
<feature type="compositionally biased region" description="Polar residues" evidence="1">
    <location>
        <begin position="572"/>
        <end position="586"/>
    </location>
</feature>
<feature type="region of interest" description="Disordered" evidence="1">
    <location>
        <begin position="553"/>
        <end position="586"/>
    </location>
</feature>
<feature type="compositionally biased region" description="Acidic residues" evidence="1">
    <location>
        <begin position="772"/>
        <end position="782"/>
    </location>
</feature>
<evidence type="ECO:0000313" key="2">
    <source>
        <dbReference type="EMBL" id="OAG11833.1"/>
    </source>
</evidence>
<feature type="compositionally biased region" description="Polar residues" evidence="1">
    <location>
        <begin position="856"/>
        <end position="882"/>
    </location>
</feature>
<dbReference type="GO" id="GO:0003677">
    <property type="term" value="F:DNA binding"/>
    <property type="evidence" value="ECO:0007669"/>
    <property type="project" value="InterPro"/>
</dbReference>
<feature type="compositionally biased region" description="Basic and acidic residues" evidence="1">
    <location>
        <begin position="685"/>
        <end position="697"/>
    </location>
</feature>
<feature type="compositionally biased region" description="Basic and acidic residues" evidence="1">
    <location>
        <begin position="329"/>
        <end position="344"/>
    </location>
</feature>
<reference evidence="2 3" key="1">
    <citation type="submission" date="2016-05" db="EMBL/GenBank/DDBJ databases">
        <title>Comparative analysis of secretome profiles of manganese(II)-oxidizing ascomycete fungi.</title>
        <authorList>
            <consortium name="DOE Joint Genome Institute"/>
            <person name="Zeiner C.A."/>
            <person name="Purvine S.O."/>
            <person name="Zink E.M."/>
            <person name="Wu S."/>
            <person name="Pasa-Tolic L."/>
            <person name="Chaput D.L."/>
            <person name="Haridas S."/>
            <person name="Grigoriev I.V."/>
            <person name="Santelli C.M."/>
            <person name="Hansel C.M."/>
        </authorList>
    </citation>
    <scope>NUCLEOTIDE SEQUENCE [LARGE SCALE GENOMIC DNA]</scope>
    <source>
        <strain evidence="2 3">AP3s5-JAC2a</strain>
    </source>
</reference>
<dbReference type="InParanoid" id="A0A177CWE3"/>
<proteinExistence type="predicted"/>
<feature type="region of interest" description="Disordered" evidence="1">
    <location>
        <begin position="754"/>
        <end position="784"/>
    </location>
</feature>
<dbReference type="PRINTS" id="PR00929">
    <property type="entry name" value="ATHOOK"/>
</dbReference>
<evidence type="ECO:0000256" key="1">
    <source>
        <dbReference type="SAM" id="MobiDB-lite"/>
    </source>
</evidence>
<feature type="region of interest" description="Disordered" evidence="1">
    <location>
        <begin position="1"/>
        <end position="348"/>
    </location>
</feature>
<dbReference type="OrthoDB" id="3946221at2759"/>
<dbReference type="SMART" id="SM00384">
    <property type="entry name" value="AT_hook"/>
    <property type="match status" value="3"/>
</dbReference>
<gene>
    <name evidence="2" type="ORF">CC84DRAFT_1200991</name>
</gene>
<feature type="compositionally biased region" description="Acidic residues" evidence="1">
    <location>
        <begin position="310"/>
        <end position="322"/>
    </location>
</feature>
<dbReference type="AlphaFoldDB" id="A0A177CWE3"/>
<feature type="region of interest" description="Disordered" evidence="1">
    <location>
        <begin position="805"/>
        <end position="901"/>
    </location>
</feature>
<feature type="compositionally biased region" description="Low complexity" evidence="1">
    <location>
        <begin position="562"/>
        <end position="571"/>
    </location>
</feature>
<feature type="compositionally biased region" description="Polar residues" evidence="1">
    <location>
        <begin position="229"/>
        <end position="239"/>
    </location>
</feature>
<feature type="region of interest" description="Disordered" evidence="1">
    <location>
        <begin position="611"/>
        <end position="633"/>
    </location>
</feature>
<feature type="compositionally biased region" description="Basic residues" evidence="1">
    <location>
        <begin position="138"/>
        <end position="148"/>
    </location>
</feature>
<sequence>MAPRYVLSSDCENFAESSPDPLAASFDEVQSRAPRKQQPLTASSPSKQNRIHVASPSKQMLLSTPRTAGRSPWRIKVTVQAEPGSDCETLESSPIVNHVTHTKTTTIPLKEPDASSPVKRRGRPRKHDATPKRSATPVRKRMATKPRHPSLGDTSAADVDTDGTPKKKRGRPRKAQPPAEDDIWGQARRSSVGAHESGALAETDPTPKKRRGRPRKSIQPPVQEEQVLPNEQHTPQSSPIPDGPESELHNETAPDPNIKNDGHPVPDLPNPQEQKISLKSTPSQTDLSRKLQARMNTPVAKAQDWIEISSGEDSEAESDVDSEVPISEGHLHEQAEEASHHLSKFEALPIRATQTPETEDDQLEDDTHFAFDEGATRMPDDTTIIDSENFSMISVDSLPSCASVARPAHGVARDSSSHKPPRNHIYLDVPSETLHGGADQTTDTRMIHTLPGQPATAPPRYKTPSVEPVDRSNPPPVATARTSRTEAQTPRIGRVVKAGVALQGLLDPSRVTPDAGPSKTVNEHRDHLDDLFRGFSERTRRELHAGLRLGEQLAKRNGLNQPSSSALSSPSKNITSDPPVVSQSSRLLTPEDQHGDTALEMQSTEVQYLVLPGDNQGPGLLSPVSSPDEDGDDMSCRIDTPPVRLLAHTGTQLPSVHQPSEATRRNVSDMWEEEASRSPAVCKTETGRSDSACEHQDLSTQDGAVKQARDKIPIRRQRKALDDFLCSDHIEAEDDRRVTPSSTECDDMPARAVDKGQATVVQASASTQLQDDRDEEPEETDDTGMFFQANLPNLFNKKRCREFRRRRAPQQNISLNLDESLLPESSPPPVAKTPSTDRPNPFMDTPPQLAAIRSSPAKSSPLRQELQSSDISSDPTQQTFEESTLPLAPSSPFHTYVEGDTGFSMASDQRQLMHEMAETDSSLRRIRVEADKYLDAYVPQERSLHDLTEITETSRTWNKDSNILKSSPPKHTRCAPEPVSGKTPNKTKTPAALRIENNEFSQQRDNVYDIQTSPRSPAMRTRSPASMHPTLSNLDSLPAVEPWTKTHYKALDKLYQLYKQQPSIFSTTEAPNAALNATLFTNFMNTTTSNFIGARYRAWGYNVIFTDALVVLCAAFMQLLTLNSIEEYEARVRKQIQVGDCQPGHDGNTISAEAVVERLATVILGEALHVAITYESTRGRHRRKLVTPRSMLRKIETRERAPSHPIRNRKGSGVNFGDSCATIGSLSDPQLAHDHPARQMSSGWLDYKTQTIWNSSLGDQGTLTEGCR</sequence>
<dbReference type="STRING" id="1460663.A0A177CWE3"/>
<protein>
    <submittedName>
        <fullName evidence="2">Uncharacterized protein</fullName>
    </submittedName>
</protein>
<keyword evidence="3" id="KW-1185">Reference proteome</keyword>
<feature type="compositionally biased region" description="Basic and acidic residues" evidence="1">
    <location>
        <begin position="246"/>
        <end position="264"/>
    </location>
</feature>
<dbReference type="GeneID" id="28765183"/>
<evidence type="ECO:0000313" key="3">
    <source>
        <dbReference type="Proteomes" id="UP000077069"/>
    </source>
</evidence>
<dbReference type="EMBL" id="KV441548">
    <property type="protein sequence ID" value="OAG11833.1"/>
    <property type="molecule type" value="Genomic_DNA"/>
</dbReference>